<evidence type="ECO:0000313" key="3">
    <source>
        <dbReference type="Proteomes" id="UP000053958"/>
    </source>
</evidence>
<gene>
    <name evidence="2" type="ORF">T310_5141</name>
</gene>
<feature type="compositionally biased region" description="Low complexity" evidence="1">
    <location>
        <begin position="337"/>
        <end position="351"/>
    </location>
</feature>
<organism evidence="2 3">
    <name type="scientific">Rasamsonia emersonii (strain ATCC 16479 / CBS 393.64 / IMI 116815)</name>
    <dbReference type="NCBI Taxonomy" id="1408163"/>
    <lineage>
        <taxon>Eukaryota</taxon>
        <taxon>Fungi</taxon>
        <taxon>Dikarya</taxon>
        <taxon>Ascomycota</taxon>
        <taxon>Pezizomycotina</taxon>
        <taxon>Eurotiomycetes</taxon>
        <taxon>Eurotiomycetidae</taxon>
        <taxon>Eurotiales</taxon>
        <taxon>Trichocomaceae</taxon>
        <taxon>Rasamsonia</taxon>
    </lineage>
</organism>
<reference evidence="2 3" key="1">
    <citation type="submission" date="2015-04" db="EMBL/GenBank/DDBJ databases">
        <authorList>
            <person name="Heijne W.H."/>
            <person name="Fedorova N.D."/>
            <person name="Nierman W.C."/>
            <person name="Vollebregt A.W."/>
            <person name="Zhao Z."/>
            <person name="Wu L."/>
            <person name="Kumar M."/>
            <person name="Stam H."/>
            <person name="van den Berg M.A."/>
            <person name="Pel H.J."/>
        </authorList>
    </citation>
    <scope>NUCLEOTIDE SEQUENCE [LARGE SCALE GENOMIC DNA]</scope>
    <source>
        <strain evidence="2 3">CBS 393.64</strain>
    </source>
</reference>
<feature type="compositionally biased region" description="Basic and acidic residues" evidence="1">
    <location>
        <begin position="543"/>
        <end position="557"/>
    </location>
</feature>
<dbReference type="OrthoDB" id="4716584at2759"/>
<dbReference type="Proteomes" id="UP000053958">
    <property type="component" value="Unassembled WGS sequence"/>
</dbReference>
<feature type="compositionally biased region" description="Polar residues" evidence="1">
    <location>
        <begin position="149"/>
        <end position="169"/>
    </location>
</feature>
<feature type="compositionally biased region" description="Basic and acidic residues" evidence="1">
    <location>
        <begin position="352"/>
        <end position="362"/>
    </location>
</feature>
<keyword evidence="3" id="KW-1185">Reference proteome</keyword>
<feature type="compositionally biased region" description="Basic and acidic residues" evidence="1">
    <location>
        <begin position="176"/>
        <end position="186"/>
    </location>
</feature>
<protein>
    <submittedName>
        <fullName evidence="2">Uncharacterized protein</fullName>
    </submittedName>
</protein>
<feature type="compositionally biased region" description="Polar residues" evidence="1">
    <location>
        <begin position="209"/>
        <end position="233"/>
    </location>
</feature>
<feature type="region of interest" description="Disordered" evidence="1">
    <location>
        <begin position="1"/>
        <end position="30"/>
    </location>
</feature>
<feature type="region of interest" description="Disordered" evidence="1">
    <location>
        <begin position="73"/>
        <end position="274"/>
    </location>
</feature>
<feature type="region of interest" description="Disordered" evidence="1">
    <location>
        <begin position="314"/>
        <end position="362"/>
    </location>
</feature>
<proteinExistence type="predicted"/>
<dbReference type="EMBL" id="LASV01000226">
    <property type="protein sequence ID" value="KKA20833.1"/>
    <property type="molecule type" value="Genomic_DNA"/>
</dbReference>
<dbReference type="GeneID" id="25317486"/>
<sequence>MDNKSPYRVRRFLPEPIETSSRSSKRHVPEVPEICQVSLGQSKRVNDDDLRRLGQRDIACEVAFGPVHSLLNAQKHEPQPSEVSRIKRRFLPQPTETSTRSSRNHPAISRAEDGSKFVKTPPPESVRTHDMSPTESGPSTKPPALPQHIETSPMASRSSLQQHLQTSTEPDFLNRPARESSRDRGGSKPVRRFLPEPIESIKLSRRQGLCSSGNPDDGNSTKSTNPSNVSPKRNTPRKFAPQLIETAKRSFRKGEARATLAASGEELPEYTNRLRHTPLSGISYEPLAESEEAISRPPESRFSYASLLRRQEERRHSFRVPDLPAIPSNSSEGSEGSDVPSLSTSPSTPSDESSKRSKIKDQFRESCDERFSGYLLSLAARAAEKQLRDQALAAFPNEQVHQPVSHFAIDREEEESDGEDQKVEVVLRDIKDDIVSFRRESIADLPWELEQMRRHKEEAELRGREQKNIDVGESRFSAAAIAARRAVNKADHTSNATFLGGWQRDVGLAQMKHAASPPMLGSDLVFPFSLSPQATQCENDQELASHQECDGREDGKSPRLWCASPRIEHEDGAGLWKGLCRKDEEISQSSSKRFRSGIVTPNPDIDGESYLSLNNAASYSPSDQLIAHPESESSHDHTDKMLSLEEEIDREFHDGFVTQVYNYLSLGYPSLARYYDYELSKISGIPVDVLRRDDLRADAKGYVGVPEGVGVSEEGVTGGVLRIAGDGWLHYYILLQGIQPHGVMREPHGIPFLVESATRCKLSQRMM</sequence>
<comment type="caution">
    <text evidence="2">The sequence shown here is derived from an EMBL/GenBank/DDBJ whole genome shotgun (WGS) entry which is preliminary data.</text>
</comment>
<dbReference type="RefSeq" id="XP_013327445.1">
    <property type="nucleotide sequence ID" value="XM_013471991.1"/>
</dbReference>
<evidence type="ECO:0000256" key="1">
    <source>
        <dbReference type="SAM" id="MobiDB-lite"/>
    </source>
</evidence>
<feature type="region of interest" description="Disordered" evidence="1">
    <location>
        <begin position="538"/>
        <end position="559"/>
    </location>
</feature>
<accession>A0A0F4YT83</accession>
<feature type="compositionally biased region" description="Basic and acidic residues" evidence="1">
    <location>
        <begin position="246"/>
        <end position="256"/>
    </location>
</feature>
<name>A0A0F4YT83_RASE3</name>
<dbReference type="AlphaFoldDB" id="A0A0F4YT83"/>
<evidence type="ECO:0000313" key="2">
    <source>
        <dbReference type="EMBL" id="KKA20833.1"/>
    </source>
</evidence>